<comment type="caution">
    <text evidence="1">The sequence shown here is derived from an EMBL/GenBank/DDBJ whole genome shotgun (WGS) entry which is preliminary data.</text>
</comment>
<dbReference type="Proteomes" id="UP000094936">
    <property type="component" value="Unassembled WGS sequence"/>
</dbReference>
<dbReference type="Pfam" id="PF02597">
    <property type="entry name" value="ThiS"/>
    <property type="match status" value="1"/>
</dbReference>
<dbReference type="STRING" id="1080227.A8L45_10115"/>
<dbReference type="EMBL" id="LYBM01000016">
    <property type="protein sequence ID" value="ODA33399.1"/>
    <property type="molecule type" value="Genomic_DNA"/>
</dbReference>
<dbReference type="RefSeq" id="WP_068901845.1">
    <property type="nucleotide sequence ID" value="NZ_JBHUIF010000022.1"/>
</dbReference>
<dbReference type="CDD" id="cd00565">
    <property type="entry name" value="Ubl_ThiS"/>
    <property type="match status" value="1"/>
</dbReference>
<sequence>MQIVLNESPHTPESATDLAALIQELALPSESVAIAVEGAVIPRSQWAEVPLTEGLRLTVFQAIAGG</sequence>
<dbReference type="PANTHER" id="PTHR34472">
    <property type="entry name" value="SULFUR CARRIER PROTEIN THIS"/>
    <property type="match status" value="1"/>
</dbReference>
<dbReference type="AlphaFoldDB" id="A0A1C3EJJ7"/>
<dbReference type="InterPro" id="IPR012675">
    <property type="entry name" value="Beta-grasp_dom_sf"/>
</dbReference>
<accession>A0A1C3EJJ7</accession>
<dbReference type="InterPro" id="IPR003749">
    <property type="entry name" value="ThiS/MoaD-like"/>
</dbReference>
<gene>
    <name evidence="1" type="ORF">A8L45_10115</name>
</gene>
<dbReference type="SUPFAM" id="SSF54285">
    <property type="entry name" value="MoaD/ThiS"/>
    <property type="match status" value="1"/>
</dbReference>
<dbReference type="Gene3D" id="3.10.20.30">
    <property type="match status" value="1"/>
</dbReference>
<proteinExistence type="predicted"/>
<dbReference type="PANTHER" id="PTHR34472:SF1">
    <property type="entry name" value="SULFUR CARRIER PROTEIN THIS"/>
    <property type="match status" value="1"/>
</dbReference>
<reference evidence="1 2" key="1">
    <citation type="submission" date="2016-05" db="EMBL/GenBank/DDBJ databases">
        <title>Genomic Taxonomy of the Vibrionaceae.</title>
        <authorList>
            <person name="Gomez-Gil B."/>
            <person name="Enciso-Ibarra J."/>
        </authorList>
    </citation>
    <scope>NUCLEOTIDE SEQUENCE [LARGE SCALE GENOMIC DNA]</scope>
    <source>
        <strain evidence="1 2">CAIM 1920</strain>
    </source>
</reference>
<dbReference type="OrthoDB" id="6388078at2"/>
<name>A0A1C3EJJ7_9GAMM</name>
<organism evidence="1 2">
    <name type="scientific">Veronia pacifica</name>
    <dbReference type="NCBI Taxonomy" id="1080227"/>
    <lineage>
        <taxon>Bacteria</taxon>
        <taxon>Pseudomonadati</taxon>
        <taxon>Pseudomonadota</taxon>
        <taxon>Gammaproteobacteria</taxon>
        <taxon>Vibrionales</taxon>
        <taxon>Vibrionaceae</taxon>
        <taxon>Veronia</taxon>
    </lineage>
</organism>
<protein>
    <submittedName>
        <fullName evidence="1">Thiamine biosynthesis protein ThiS</fullName>
    </submittedName>
</protein>
<dbReference type="NCBIfam" id="TIGR01683">
    <property type="entry name" value="thiS"/>
    <property type="match status" value="1"/>
</dbReference>
<dbReference type="InterPro" id="IPR010035">
    <property type="entry name" value="Thi_S"/>
</dbReference>
<evidence type="ECO:0000313" key="2">
    <source>
        <dbReference type="Proteomes" id="UP000094936"/>
    </source>
</evidence>
<keyword evidence="2" id="KW-1185">Reference proteome</keyword>
<evidence type="ECO:0000313" key="1">
    <source>
        <dbReference type="EMBL" id="ODA33399.1"/>
    </source>
</evidence>
<dbReference type="InterPro" id="IPR016155">
    <property type="entry name" value="Mopterin_synth/thiamin_S_b"/>
</dbReference>